<evidence type="ECO:0000313" key="3">
    <source>
        <dbReference type="Proteomes" id="UP001238603"/>
    </source>
</evidence>
<dbReference type="RefSeq" id="WP_285982793.1">
    <property type="nucleotide sequence ID" value="NZ_JASVDS010000003.1"/>
</dbReference>
<dbReference type="EMBL" id="JASVDS010000003">
    <property type="protein sequence ID" value="MDL5032709.1"/>
    <property type="molecule type" value="Genomic_DNA"/>
</dbReference>
<dbReference type="Gene3D" id="1.10.10.10">
    <property type="entry name" value="Winged helix-like DNA-binding domain superfamily/Winged helix DNA-binding domain"/>
    <property type="match status" value="1"/>
</dbReference>
<dbReference type="InterPro" id="IPR036388">
    <property type="entry name" value="WH-like_DNA-bd_sf"/>
</dbReference>
<reference evidence="2 3" key="1">
    <citation type="submission" date="2023-06" db="EMBL/GenBank/DDBJ databases">
        <title>Pelomonas sp. APW6 16S ribosomal RNA gene genome sequencing and assembly.</title>
        <authorList>
            <person name="Woo H."/>
        </authorList>
    </citation>
    <scope>NUCLEOTIDE SEQUENCE [LARGE SCALE GENOMIC DNA]</scope>
    <source>
        <strain evidence="2 3">APW6</strain>
    </source>
</reference>
<sequence length="165" mass="18458">MKRPRNRIASTENDRWFERYGKGGYFCLPRAMLFNVVDCIDNAAMYVYLALASCHYEGNTTYAGPHIAKLTGKDERAVRGHLADLETLGLIRREPLGQGFKVLFLCPDRQRIKDGAAEITSRKLARQQRRALAQKAAPSATDGGHQRELLNPPPNEPPLEKPPAS</sequence>
<keyword evidence="3" id="KW-1185">Reference proteome</keyword>
<dbReference type="InterPro" id="IPR036390">
    <property type="entry name" value="WH_DNA-bd_sf"/>
</dbReference>
<dbReference type="SUPFAM" id="SSF46785">
    <property type="entry name" value="Winged helix' DNA-binding domain"/>
    <property type="match status" value="1"/>
</dbReference>
<feature type="region of interest" description="Disordered" evidence="1">
    <location>
        <begin position="123"/>
        <end position="165"/>
    </location>
</feature>
<evidence type="ECO:0000313" key="2">
    <source>
        <dbReference type="EMBL" id="MDL5032709.1"/>
    </source>
</evidence>
<evidence type="ECO:0008006" key="4">
    <source>
        <dbReference type="Google" id="ProtNLM"/>
    </source>
</evidence>
<comment type="caution">
    <text evidence="2">The sequence shown here is derived from an EMBL/GenBank/DDBJ whole genome shotgun (WGS) entry which is preliminary data.</text>
</comment>
<feature type="compositionally biased region" description="Pro residues" evidence="1">
    <location>
        <begin position="151"/>
        <end position="165"/>
    </location>
</feature>
<evidence type="ECO:0000256" key="1">
    <source>
        <dbReference type="SAM" id="MobiDB-lite"/>
    </source>
</evidence>
<name>A0ABT7LJS8_9BURK</name>
<accession>A0ABT7LJS8</accession>
<protein>
    <recommendedName>
        <fullName evidence="4">Helix-turn-helix domain-containing protein</fullName>
    </recommendedName>
</protein>
<organism evidence="2 3">
    <name type="scientific">Roseateles subflavus</name>
    <dbReference type="NCBI Taxonomy" id="3053353"/>
    <lineage>
        <taxon>Bacteria</taxon>
        <taxon>Pseudomonadati</taxon>
        <taxon>Pseudomonadota</taxon>
        <taxon>Betaproteobacteria</taxon>
        <taxon>Burkholderiales</taxon>
        <taxon>Sphaerotilaceae</taxon>
        <taxon>Roseateles</taxon>
    </lineage>
</organism>
<dbReference type="Proteomes" id="UP001238603">
    <property type="component" value="Unassembled WGS sequence"/>
</dbReference>
<proteinExistence type="predicted"/>
<gene>
    <name evidence="2" type="ORF">QRD43_12410</name>
</gene>